<keyword evidence="1" id="KW-0175">Coiled coil</keyword>
<dbReference type="Pfam" id="PF00395">
    <property type="entry name" value="SLH"/>
    <property type="match status" value="1"/>
</dbReference>
<accession>A0A918F802</accession>
<dbReference type="Gene3D" id="1.20.5.340">
    <property type="match status" value="1"/>
</dbReference>
<dbReference type="EMBL" id="BMQL01000021">
    <property type="protein sequence ID" value="GGR17741.1"/>
    <property type="molecule type" value="Genomic_DNA"/>
</dbReference>
<dbReference type="InterPro" id="IPR051465">
    <property type="entry name" value="Cell_Envelope_Struct_Comp"/>
</dbReference>
<comment type="caution">
    <text evidence="3">The sequence shown here is derived from an EMBL/GenBank/DDBJ whole genome shotgun (WGS) entry which is preliminary data.</text>
</comment>
<evidence type="ECO:0000256" key="1">
    <source>
        <dbReference type="SAM" id="Coils"/>
    </source>
</evidence>
<feature type="coiled-coil region" evidence="1">
    <location>
        <begin position="155"/>
        <end position="182"/>
    </location>
</feature>
<dbReference type="Proteomes" id="UP000603865">
    <property type="component" value="Unassembled WGS sequence"/>
</dbReference>
<dbReference type="AlphaFoldDB" id="A0A918F802"/>
<gene>
    <name evidence="3" type="primary">slpA</name>
    <name evidence="3" type="ORF">GCM10008957_33080</name>
</gene>
<sequence length="971" mass="100184">MAVGFASAQTTPAASAPQVPTLTDVPAGHWAKDAIDKIVAKGIILGYPDGTFRGTQNLTRYEAAVIISRLLDQIAAGTVTTTTGSTTTIDPETLTALQNAVQELAADLAALGVRVTDLESNSVSQDDFARLEARVEALGTPTDTTPAPAGDTAALDALNQQISDLSARADDLQSNYDSLRADVDDNASSIAALNDLTVLLNNDILGLQDRVSAVESALPDLVGRADFNALTTRVSGIDTRVTTLESAPKFSFTGSIGGTFGGIGLLSGKTNFDVDRLTRKTFADGAFSIGTDCTNSAASLISGGGVQPSSPAGARQAYAEQCVDTTDNFSGATLSFGIKASNLVTANGALVVSDAAVNFETNFGTNFLQVDNARVNGAFGGQPFSVVYDYQNSAFRFNDYLFNANSDTEPVIKRQGFVLTATGTTLPFSPKLTVVAGVGSTNVTYGVNGTATPDPVLVGPYFGIRAEANPFGIGPIGLNYAQNVGNRSAFGVDYNVKVGPVSVDGLYDLSLSNAKSPYTSLNDYFSKGDSAFYTRAAVDLGIAKIAANYRAIAPAYTNGVAGMSPNDTFFYNYNGVNANGNAYGADIVGYGGALSSNLGPITVAAFGDRYSNYNPSADTTSGVTVTTAGVPVAGQTIATPGSSYRTAYGVALGGKLFGLSVTGFYNRDMSDVGATYAVVDGVASRYSTTQHTDNNFYAYNSTAAYQDTGLVPFAYSSTYGGVLKHDGSAADALIKGLNFTVADQYFYNDSINDFQAYGSYGITLGGLTVTPFARYHSFNVPGNNGTTTVTTADGTATKTYNAVKYGVQVAIPAMTGIIGKPSFAGGFENSITTPGASIAATTGSKTELYGQAALTLNDIGVANTTASIGYGYYQGFGLGSGGATIASSASSGTATFSPTADRIFRSPLGGASDPYTGANLGSNAGSVQGVFGQVNFNGLALNAGYFRYNDFVNSANNSSATAFKVAYTLNF</sequence>
<proteinExistence type="predicted"/>
<evidence type="ECO:0000313" key="3">
    <source>
        <dbReference type="EMBL" id="GGR17741.1"/>
    </source>
</evidence>
<name>A0A918F802_9DEIO</name>
<dbReference type="PROSITE" id="PS51272">
    <property type="entry name" value="SLH"/>
    <property type="match status" value="1"/>
</dbReference>
<feature type="domain" description="SLH" evidence="2">
    <location>
        <begin position="18"/>
        <end position="81"/>
    </location>
</feature>
<keyword evidence="4" id="KW-1185">Reference proteome</keyword>
<reference evidence="3" key="1">
    <citation type="journal article" date="2014" name="Int. J. Syst. Evol. Microbiol.">
        <title>Complete genome sequence of Corynebacterium casei LMG S-19264T (=DSM 44701T), isolated from a smear-ripened cheese.</title>
        <authorList>
            <consortium name="US DOE Joint Genome Institute (JGI-PGF)"/>
            <person name="Walter F."/>
            <person name="Albersmeier A."/>
            <person name="Kalinowski J."/>
            <person name="Ruckert C."/>
        </authorList>
    </citation>
    <scope>NUCLEOTIDE SEQUENCE</scope>
    <source>
        <strain evidence="3">JCM 31311</strain>
    </source>
</reference>
<dbReference type="PANTHER" id="PTHR43308">
    <property type="entry name" value="OUTER MEMBRANE PROTEIN ALPHA-RELATED"/>
    <property type="match status" value="1"/>
</dbReference>
<reference evidence="3" key="2">
    <citation type="submission" date="2020-09" db="EMBL/GenBank/DDBJ databases">
        <authorList>
            <person name="Sun Q."/>
            <person name="Ohkuma M."/>
        </authorList>
    </citation>
    <scope>NUCLEOTIDE SEQUENCE</scope>
    <source>
        <strain evidence="3">JCM 31311</strain>
    </source>
</reference>
<dbReference type="PANTHER" id="PTHR43308:SF1">
    <property type="entry name" value="OUTER MEMBRANE PROTEIN ALPHA"/>
    <property type="match status" value="1"/>
</dbReference>
<protein>
    <submittedName>
        <fullName evidence="3">S-layer protein</fullName>
    </submittedName>
</protein>
<evidence type="ECO:0000313" key="4">
    <source>
        <dbReference type="Proteomes" id="UP000603865"/>
    </source>
</evidence>
<evidence type="ECO:0000259" key="2">
    <source>
        <dbReference type="PROSITE" id="PS51272"/>
    </source>
</evidence>
<dbReference type="InterPro" id="IPR048736">
    <property type="entry name" value="SlpA_C"/>
</dbReference>
<organism evidence="3 4">
    <name type="scientific">Deinococcus ruber</name>
    <dbReference type="NCBI Taxonomy" id="1848197"/>
    <lineage>
        <taxon>Bacteria</taxon>
        <taxon>Thermotogati</taxon>
        <taxon>Deinococcota</taxon>
        <taxon>Deinococci</taxon>
        <taxon>Deinococcales</taxon>
        <taxon>Deinococcaceae</taxon>
        <taxon>Deinococcus</taxon>
    </lineage>
</organism>
<dbReference type="Pfam" id="PF21620">
    <property type="entry name" value="SlpA_C"/>
    <property type="match status" value="1"/>
</dbReference>
<dbReference type="InterPro" id="IPR001119">
    <property type="entry name" value="SLH_dom"/>
</dbReference>